<dbReference type="RefSeq" id="XP_018258826.1">
    <property type="nucleotide sequence ID" value="XM_018397700.1"/>
</dbReference>
<proteinExistence type="predicted"/>
<reference evidence="1" key="2">
    <citation type="journal article" date="2010" name="Nature">
        <title>Comparative genomics reveals mobile pathogenicity chromosomes in Fusarium.</title>
        <authorList>
            <person name="Ma L.J."/>
            <person name="van der Does H.C."/>
            <person name="Borkovich K.A."/>
            <person name="Coleman J.J."/>
            <person name="Daboussi M.J."/>
            <person name="Di Pietro A."/>
            <person name="Dufresne M."/>
            <person name="Freitag M."/>
            <person name="Grabherr M."/>
            <person name="Henrissat B."/>
            <person name="Houterman P.M."/>
            <person name="Kang S."/>
            <person name="Shim W.B."/>
            <person name="Woloshuk C."/>
            <person name="Xie X."/>
            <person name="Xu J.R."/>
            <person name="Antoniw J."/>
            <person name="Baker S.E."/>
            <person name="Bluhm B.H."/>
            <person name="Breakspear A."/>
            <person name="Brown D.W."/>
            <person name="Butchko R.A."/>
            <person name="Chapman S."/>
            <person name="Coulson R."/>
            <person name="Coutinho P.M."/>
            <person name="Danchin E.G."/>
            <person name="Diener A."/>
            <person name="Gale L.R."/>
            <person name="Gardiner D.M."/>
            <person name="Goff S."/>
            <person name="Hammond-Kosack K.E."/>
            <person name="Hilburn K."/>
            <person name="Hua-Van A."/>
            <person name="Jonkers W."/>
            <person name="Kazan K."/>
            <person name="Kodira C.D."/>
            <person name="Koehrsen M."/>
            <person name="Kumar L."/>
            <person name="Lee Y.H."/>
            <person name="Li L."/>
            <person name="Manners J.M."/>
            <person name="Miranda-Saavedra D."/>
            <person name="Mukherjee M."/>
            <person name="Park G."/>
            <person name="Park J."/>
            <person name="Park S.Y."/>
            <person name="Proctor R.H."/>
            <person name="Regev A."/>
            <person name="Ruiz-Roldan M.C."/>
            <person name="Sain D."/>
            <person name="Sakthikumar S."/>
            <person name="Sykes S."/>
            <person name="Schwartz D.C."/>
            <person name="Turgeon B.G."/>
            <person name="Wapinski I."/>
            <person name="Yoder O."/>
            <person name="Young S."/>
            <person name="Zeng Q."/>
            <person name="Zhou S."/>
            <person name="Galagan J."/>
            <person name="Cuomo C.A."/>
            <person name="Kistler H.C."/>
            <person name="Rep M."/>
        </authorList>
    </citation>
    <scope>NUCLEOTIDE SEQUENCE [LARGE SCALE GENOMIC DNA]</scope>
    <source>
        <strain evidence="1">4287</strain>
    </source>
</reference>
<evidence type="ECO:0000313" key="1">
    <source>
        <dbReference type="EMBL" id="KNB20781.1"/>
    </source>
</evidence>
<dbReference type="AlphaFoldDB" id="A0A0J9WDG5"/>
<protein>
    <submittedName>
        <fullName evidence="1">Uncharacterized protein</fullName>
    </submittedName>
</protein>
<organism evidence="1 2">
    <name type="scientific">Fusarium oxysporum f. sp. lycopersici (strain 4287 / CBS 123668 / FGSC 9935 / NRRL 34936)</name>
    <name type="common">Fusarium vascular wilt of tomato</name>
    <dbReference type="NCBI Taxonomy" id="426428"/>
    <lineage>
        <taxon>Eukaryota</taxon>
        <taxon>Fungi</taxon>
        <taxon>Dikarya</taxon>
        <taxon>Ascomycota</taxon>
        <taxon>Pezizomycotina</taxon>
        <taxon>Sordariomycetes</taxon>
        <taxon>Hypocreomycetidae</taxon>
        <taxon>Hypocreales</taxon>
        <taxon>Nectriaceae</taxon>
        <taxon>Fusarium</taxon>
        <taxon>Fusarium oxysporum species complex</taxon>
    </lineage>
</organism>
<dbReference type="KEGG" id="fox:FOXG_17695"/>
<dbReference type="VEuPathDB" id="FungiDB:FOXG_17695"/>
<dbReference type="GeneID" id="28958432"/>
<dbReference type="EMBL" id="DS231770">
    <property type="protein sequence ID" value="KNB20781.1"/>
    <property type="molecule type" value="Genomic_DNA"/>
</dbReference>
<accession>A0A0J9WDG5</accession>
<dbReference type="Proteomes" id="UP000009097">
    <property type="component" value="Unassembled WGS sequence"/>
</dbReference>
<sequence>MVWARLSGKAPIRHAAGVRVGLCYSEDVLRGALSSIASRSRLPTHEPTASYCVGG</sequence>
<name>A0A0J9WDG5_FUSO4</name>
<gene>
    <name evidence="1" type="ORF">FOXG_17695</name>
</gene>
<reference evidence="1" key="1">
    <citation type="submission" date="2007-04" db="EMBL/GenBank/DDBJ databases">
        <authorList>
            <consortium name="The Broad Institute Genome Sequencing Platform"/>
            <person name="Birren B."/>
            <person name="Lander E."/>
            <person name="Galagan J."/>
            <person name="Nusbaum C."/>
            <person name="Devon K."/>
            <person name="Ma L.-J."/>
            <person name="Jaffe D."/>
            <person name="Butler J."/>
            <person name="Alvarez P."/>
            <person name="Gnerre S."/>
            <person name="Grabherr M."/>
            <person name="Kleber M."/>
            <person name="Mauceli E."/>
            <person name="Brockman W."/>
            <person name="MacCallum I.A."/>
            <person name="Young S."/>
            <person name="LaButti K."/>
            <person name="DeCaprio D."/>
            <person name="Crawford M."/>
            <person name="Koehrsen M."/>
            <person name="Engels R."/>
            <person name="Montgomery P."/>
            <person name="Pearson M."/>
            <person name="Howarth C."/>
            <person name="Larson L."/>
            <person name="White J."/>
            <person name="O'Leary S."/>
            <person name="Kodira C."/>
            <person name="Zeng Q."/>
            <person name="Yandava C."/>
            <person name="Alvarado L."/>
            <person name="Kistler C."/>
            <person name="Shim W.-B."/>
            <person name="Kang S."/>
            <person name="Woloshuk C."/>
        </authorList>
    </citation>
    <scope>NUCLEOTIDE SEQUENCE</scope>
    <source>
        <strain evidence="1">4287</strain>
    </source>
</reference>
<evidence type="ECO:0000313" key="2">
    <source>
        <dbReference type="Proteomes" id="UP000009097"/>
    </source>
</evidence>